<reference evidence="2" key="2">
    <citation type="submission" date="2020-05" db="UniProtKB">
        <authorList>
            <consortium name="EnsemblMetazoa"/>
        </authorList>
    </citation>
    <scope>IDENTIFICATION</scope>
    <source>
        <strain evidence="2">IAEA</strain>
    </source>
</reference>
<evidence type="ECO:0000313" key="2">
    <source>
        <dbReference type="EnsemblMetazoa" id="GPAI042079-PA"/>
    </source>
</evidence>
<proteinExistence type="predicted"/>
<feature type="compositionally biased region" description="Polar residues" evidence="1">
    <location>
        <begin position="57"/>
        <end position="70"/>
    </location>
</feature>
<accession>A0A1B0ADF4</accession>
<evidence type="ECO:0000313" key="3">
    <source>
        <dbReference type="Proteomes" id="UP000092445"/>
    </source>
</evidence>
<dbReference type="AlphaFoldDB" id="A0A1B0ADF4"/>
<evidence type="ECO:0000256" key="1">
    <source>
        <dbReference type="SAM" id="MobiDB-lite"/>
    </source>
</evidence>
<feature type="region of interest" description="Disordered" evidence="1">
    <location>
        <begin position="44"/>
        <end position="74"/>
    </location>
</feature>
<sequence length="136" mass="15817">MAKPSPFDPEIQKFLQKELEKLGSNTASTTITKSNTTVNITKHNESQKPMSIHRSEQLSQPTNSKLARQATNDKAERADIENMVRFHQPEPVKSKREFRIRHSNIMGVNCRQLEMLTTGHTKWQHRWQTQETNNSY</sequence>
<dbReference type="EnsemblMetazoa" id="GPAI042079-RA">
    <property type="protein sequence ID" value="GPAI042079-PA"/>
    <property type="gene ID" value="GPAI042079"/>
</dbReference>
<dbReference type="VEuPathDB" id="VectorBase:GPAI042079"/>
<protein>
    <submittedName>
        <fullName evidence="2">Uncharacterized protein</fullName>
    </submittedName>
</protein>
<keyword evidence="3" id="KW-1185">Reference proteome</keyword>
<organism evidence="2 3">
    <name type="scientific">Glossina pallidipes</name>
    <name type="common">Tsetse fly</name>
    <dbReference type="NCBI Taxonomy" id="7398"/>
    <lineage>
        <taxon>Eukaryota</taxon>
        <taxon>Metazoa</taxon>
        <taxon>Ecdysozoa</taxon>
        <taxon>Arthropoda</taxon>
        <taxon>Hexapoda</taxon>
        <taxon>Insecta</taxon>
        <taxon>Pterygota</taxon>
        <taxon>Neoptera</taxon>
        <taxon>Endopterygota</taxon>
        <taxon>Diptera</taxon>
        <taxon>Brachycera</taxon>
        <taxon>Muscomorpha</taxon>
        <taxon>Hippoboscoidea</taxon>
        <taxon>Glossinidae</taxon>
        <taxon>Glossina</taxon>
    </lineage>
</organism>
<reference evidence="3" key="1">
    <citation type="submission" date="2014-03" db="EMBL/GenBank/DDBJ databases">
        <authorList>
            <person name="Aksoy S."/>
            <person name="Warren W."/>
            <person name="Wilson R.K."/>
        </authorList>
    </citation>
    <scope>NUCLEOTIDE SEQUENCE [LARGE SCALE GENOMIC DNA]</scope>
    <source>
        <strain evidence="3">IAEA</strain>
    </source>
</reference>
<name>A0A1B0ADF4_GLOPL</name>
<dbReference type="Proteomes" id="UP000092445">
    <property type="component" value="Unassembled WGS sequence"/>
</dbReference>